<feature type="compositionally biased region" description="Acidic residues" evidence="1">
    <location>
        <begin position="212"/>
        <end position="225"/>
    </location>
</feature>
<accession>A0A0H2R7Q2</accession>
<dbReference type="EMBL" id="KQ086302">
    <property type="protein sequence ID" value="KLO05483.1"/>
    <property type="molecule type" value="Genomic_DNA"/>
</dbReference>
<feature type="compositionally biased region" description="Basic and acidic residues" evidence="1">
    <location>
        <begin position="33"/>
        <end position="47"/>
    </location>
</feature>
<dbReference type="Proteomes" id="UP000053477">
    <property type="component" value="Unassembled WGS sequence"/>
</dbReference>
<feature type="compositionally biased region" description="Acidic residues" evidence="1">
    <location>
        <begin position="75"/>
        <end position="85"/>
    </location>
</feature>
<feature type="compositionally biased region" description="Polar residues" evidence="1">
    <location>
        <begin position="133"/>
        <end position="144"/>
    </location>
</feature>
<feature type="compositionally biased region" description="Acidic residues" evidence="1">
    <location>
        <begin position="184"/>
        <end position="203"/>
    </location>
</feature>
<evidence type="ECO:0000256" key="1">
    <source>
        <dbReference type="SAM" id="MobiDB-lite"/>
    </source>
</evidence>
<evidence type="ECO:0000313" key="3">
    <source>
        <dbReference type="Proteomes" id="UP000053477"/>
    </source>
</evidence>
<gene>
    <name evidence="2" type="ORF">SCHPADRAFT_946878</name>
</gene>
<protein>
    <submittedName>
        <fullName evidence="2">Uncharacterized protein</fullName>
    </submittedName>
</protein>
<name>A0A0H2R7Q2_9AGAM</name>
<reference evidence="2 3" key="1">
    <citation type="submission" date="2015-04" db="EMBL/GenBank/DDBJ databases">
        <title>Complete genome sequence of Schizopora paradoxa KUC8140, a cosmopolitan wood degrader in East Asia.</title>
        <authorList>
            <consortium name="DOE Joint Genome Institute"/>
            <person name="Min B."/>
            <person name="Park H."/>
            <person name="Jang Y."/>
            <person name="Kim J.-J."/>
            <person name="Kim K.H."/>
            <person name="Pangilinan J."/>
            <person name="Lipzen A."/>
            <person name="Riley R."/>
            <person name="Grigoriev I.V."/>
            <person name="Spatafora J.W."/>
            <person name="Choi I.-G."/>
        </authorList>
    </citation>
    <scope>NUCLEOTIDE SEQUENCE [LARGE SCALE GENOMIC DNA]</scope>
    <source>
        <strain evidence="2 3">KUC8140</strain>
    </source>
</reference>
<keyword evidence="3" id="KW-1185">Reference proteome</keyword>
<feature type="region of interest" description="Disordered" evidence="1">
    <location>
        <begin position="265"/>
        <end position="322"/>
    </location>
</feature>
<dbReference type="InParanoid" id="A0A0H2R7Q2"/>
<proteinExistence type="predicted"/>
<evidence type="ECO:0000313" key="2">
    <source>
        <dbReference type="EMBL" id="KLO05483.1"/>
    </source>
</evidence>
<sequence length="666" mass="72980">MHTGLRVFYKKLDEEKAAAKAAEEEAKAAAEEAKAAKAAKAAKEAKAAKAAQAARKDAKAAGDKRRQSEASTLADDSEDEASDEDFQPKPKSKKKQVINLCDPSGDEGSPPPPPKEKKVKPEVLLTKLGSKADQYTSLSASPTQKKPKTPLNTIMEKQKAKSAQTTQAKPSKSKTKAKSAFVDESAEDDEDEDEEEEEDEEDGGGVSTYEDNGSEVEEVGIVDSEEERKLFKQSKRHVSLDFHSCMSHLLTYTDRGGKTMRLAEETMPDSDGEQVSKKVTRSASIKKAQEAKKTSKPLSTSPKKAEEGKQAPPSKTFKTEEGEELTYLQDLVVPPGKSANNGDLDEIVQACDEDILEMDNLYIYDGLLSIPDPVFFQDFRGQGMTGFIRATDVLKHGKGLKITYNLSYLSSSVTSTDSLASRVLRALTFEQSSKDERYVSLGRIAPSRLTVQKVGGTEFIALRNFHSSTSKVVCNLTFGTVEWSNVLTGERHPSEPAASRPKRGVYLSQVGGFGPRVQAVVCNVFNLQSSPIAQQGESYLCYSSRLQIPNQQTTLTSNPASPVKKKNPNPMFAVRNSAGDSTRQDDFVLQLNYVEPITVYDCRGYCIFKEEEFPPSDCPLYRDELRVGDVAVVAHTIHKYVSNGKDNVNMNVVWIALLSKGPVIAN</sequence>
<organism evidence="2 3">
    <name type="scientific">Schizopora paradoxa</name>
    <dbReference type="NCBI Taxonomy" id="27342"/>
    <lineage>
        <taxon>Eukaryota</taxon>
        <taxon>Fungi</taxon>
        <taxon>Dikarya</taxon>
        <taxon>Basidiomycota</taxon>
        <taxon>Agaricomycotina</taxon>
        <taxon>Agaricomycetes</taxon>
        <taxon>Hymenochaetales</taxon>
        <taxon>Schizoporaceae</taxon>
        <taxon>Schizopora</taxon>
    </lineage>
</organism>
<feature type="region of interest" description="Disordered" evidence="1">
    <location>
        <begin position="33"/>
        <end position="236"/>
    </location>
</feature>
<dbReference type="AlphaFoldDB" id="A0A0H2R7Q2"/>
<feature type="compositionally biased region" description="Basic and acidic residues" evidence="1">
    <location>
        <begin position="54"/>
        <end position="68"/>
    </location>
</feature>